<evidence type="ECO:0000256" key="4">
    <source>
        <dbReference type="ARBA" id="ARBA00022827"/>
    </source>
</evidence>
<evidence type="ECO:0000256" key="1">
    <source>
        <dbReference type="ARBA" id="ARBA00001974"/>
    </source>
</evidence>
<comment type="similarity">
    <text evidence="2">Belongs to the acyl-CoA dehydrogenase family.</text>
</comment>
<accession>A0ABT3S9T2</accession>
<dbReference type="PANTHER" id="PTHR43884">
    <property type="entry name" value="ACYL-COA DEHYDROGENASE"/>
    <property type="match status" value="1"/>
</dbReference>
<dbReference type="InterPro" id="IPR009075">
    <property type="entry name" value="AcylCo_DH/oxidase_C"/>
</dbReference>
<evidence type="ECO:0000313" key="7">
    <source>
        <dbReference type="EMBL" id="MCX2936243.1"/>
    </source>
</evidence>
<keyword evidence="4" id="KW-0274">FAD</keyword>
<keyword evidence="8" id="KW-1185">Reference proteome</keyword>
<name>A0ABT3S9T2_9MYCO</name>
<reference evidence="7 8" key="1">
    <citation type="submission" date="2022-11" db="EMBL/GenBank/DDBJ databases">
        <title>Mycobacterium sp. nov.</title>
        <authorList>
            <person name="Papic B."/>
            <person name="Spicic S."/>
            <person name="Duvnjak S."/>
        </authorList>
    </citation>
    <scope>NUCLEOTIDE SEQUENCE [LARGE SCALE GENOMIC DNA]</scope>
    <source>
        <strain evidence="7 8">CVI_P4</strain>
    </source>
</reference>
<dbReference type="Gene3D" id="1.10.540.10">
    <property type="entry name" value="Acyl-CoA dehydrogenase/oxidase, N-terminal domain"/>
    <property type="match status" value="1"/>
</dbReference>
<dbReference type="Proteomes" id="UP001300745">
    <property type="component" value="Unassembled WGS sequence"/>
</dbReference>
<dbReference type="PANTHER" id="PTHR43884:SF12">
    <property type="entry name" value="ISOVALERYL-COA DEHYDROGENASE, MITOCHONDRIAL-RELATED"/>
    <property type="match status" value="1"/>
</dbReference>
<dbReference type="RefSeq" id="WP_265996023.1">
    <property type="nucleotide sequence ID" value="NZ_JAPJDN010000004.1"/>
</dbReference>
<feature type="domain" description="Acyl-CoA dehydrogenase/oxidase N-terminal" evidence="6">
    <location>
        <begin position="12"/>
        <end position="125"/>
    </location>
</feature>
<comment type="cofactor">
    <cofactor evidence="1">
        <name>FAD</name>
        <dbReference type="ChEBI" id="CHEBI:57692"/>
    </cofactor>
</comment>
<dbReference type="Pfam" id="PF02771">
    <property type="entry name" value="Acyl-CoA_dh_N"/>
    <property type="match status" value="1"/>
</dbReference>
<comment type="caution">
    <text evidence="7">The sequence shown here is derived from an EMBL/GenBank/DDBJ whole genome shotgun (WGS) entry which is preliminary data.</text>
</comment>
<dbReference type="InterPro" id="IPR009100">
    <property type="entry name" value="AcylCoA_DH/oxidase_NM_dom_sf"/>
</dbReference>
<evidence type="ECO:0000259" key="5">
    <source>
        <dbReference type="Pfam" id="PF00441"/>
    </source>
</evidence>
<evidence type="ECO:0000256" key="3">
    <source>
        <dbReference type="ARBA" id="ARBA00022630"/>
    </source>
</evidence>
<keyword evidence="3" id="KW-0285">Flavoprotein</keyword>
<dbReference type="InterPro" id="IPR037069">
    <property type="entry name" value="AcylCoA_DH/ox_N_sf"/>
</dbReference>
<dbReference type="Pfam" id="PF00441">
    <property type="entry name" value="Acyl-CoA_dh_1"/>
    <property type="match status" value="1"/>
</dbReference>
<evidence type="ECO:0000259" key="6">
    <source>
        <dbReference type="Pfam" id="PF02771"/>
    </source>
</evidence>
<dbReference type="EMBL" id="JAPJDO010000004">
    <property type="protein sequence ID" value="MCX2936243.1"/>
    <property type="molecule type" value="Genomic_DNA"/>
</dbReference>
<sequence>MTTLARRSDHSADHVAFRESARRFVANDVVPHLDDWRRDGAVARAVFTAAGSHGFLGTCAPDEFGGGDVGDYGFLAILIEETVDAGSIGLALLWALHAGVALPQLLDHGTPEIRQELAPGLVAGDIIAAVAGGMDGHAVLGAKLADIVLMAADDEVTLLPVGAAGAGAVPLPASLAAAEAGSADLEISDAGTPTPLSGAGESFGRDVDLWIAVVAVAAARQSMNLAVHYAESRRVFGKPLAEFENTQMRLGEIAADIRMVTTYVDHCIAARSSSVLDTTDAAAAREVAVRLAGRAADQSLQLHGGYGYMREYPIAQTFADTRYLATAAQQFSDARRVMAAELFSAR</sequence>
<dbReference type="SUPFAM" id="SSF47203">
    <property type="entry name" value="Acyl-CoA dehydrogenase C-terminal domain-like"/>
    <property type="match status" value="1"/>
</dbReference>
<evidence type="ECO:0000256" key="2">
    <source>
        <dbReference type="ARBA" id="ARBA00009347"/>
    </source>
</evidence>
<dbReference type="InterPro" id="IPR036250">
    <property type="entry name" value="AcylCo_DH-like_C"/>
</dbReference>
<feature type="domain" description="Acyl-CoA dehydrogenase/oxidase C-terminal" evidence="5">
    <location>
        <begin position="211"/>
        <end position="325"/>
    </location>
</feature>
<dbReference type="SUPFAM" id="SSF56645">
    <property type="entry name" value="Acyl-CoA dehydrogenase NM domain-like"/>
    <property type="match status" value="1"/>
</dbReference>
<organism evidence="7 8">
    <name type="scientific">Mycobacterium pinniadriaticum</name>
    <dbReference type="NCBI Taxonomy" id="2994102"/>
    <lineage>
        <taxon>Bacteria</taxon>
        <taxon>Bacillati</taxon>
        <taxon>Actinomycetota</taxon>
        <taxon>Actinomycetes</taxon>
        <taxon>Mycobacteriales</taxon>
        <taxon>Mycobacteriaceae</taxon>
        <taxon>Mycobacterium</taxon>
    </lineage>
</organism>
<protein>
    <submittedName>
        <fullName evidence="7">Acyl-CoA dehydrogenase family protein</fullName>
    </submittedName>
</protein>
<proteinExistence type="inferred from homology"/>
<dbReference type="Gene3D" id="1.20.140.10">
    <property type="entry name" value="Butyryl-CoA Dehydrogenase, subunit A, domain 3"/>
    <property type="match status" value="1"/>
</dbReference>
<evidence type="ECO:0000313" key="8">
    <source>
        <dbReference type="Proteomes" id="UP001300745"/>
    </source>
</evidence>
<gene>
    <name evidence="7" type="ORF">ORI27_06020</name>
</gene>
<dbReference type="InterPro" id="IPR013786">
    <property type="entry name" value="AcylCoA_DH/ox_N"/>
</dbReference>